<dbReference type="InterPro" id="IPR012135">
    <property type="entry name" value="Dihydroorotate_DH_1_2"/>
</dbReference>
<dbReference type="Gene3D" id="3.20.20.70">
    <property type="entry name" value="Aldolase class I"/>
    <property type="match status" value="1"/>
</dbReference>
<evidence type="ECO:0000256" key="7">
    <source>
        <dbReference type="ARBA" id="ARBA00022975"/>
    </source>
</evidence>
<organism evidence="11 12">
    <name type="scientific">Chloracidobacterium sp. N</name>
    <dbReference type="NCBI Taxonomy" id="2821540"/>
    <lineage>
        <taxon>Bacteria</taxon>
        <taxon>Pseudomonadati</taxon>
        <taxon>Acidobacteriota</taxon>
        <taxon>Terriglobia</taxon>
        <taxon>Terriglobales</taxon>
        <taxon>Acidobacteriaceae</taxon>
        <taxon>Chloracidobacterium</taxon>
        <taxon>Chloracidobacterium aggregatum</taxon>
    </lineage>
</organism>
<dbReference type="InterPro" id="IPR049622">
    <property type="entry name" value="Dihydroorotate_DH_I"/>
</dbReference>
<evidence type="ECO:0000256" key="5">
    <source>
        <dbReference type="ARBA" id="ARBA00022630"/>
    </source>
</evidence>
<sequence>MSSESTSHTLDAPRLDNPLAVTIAGLTFKNPVIPASGTFGYGLEFLPFFDLSRLGGFCTKGLSPQPLKGNPPPRIVETPAGMLNAIGLQNIGVRAFVAEKLPLLRAYDTHVIANVFGFSIEDFLEVVAVLDDAEGVSAYELNISCPNVKEGGTQFGNDPRLAARVTEAVKNRARRPVIVKLSPNAPSVVEVARAVEQAGADALSLVNTFVGLSIDVYTHRPRLGFTTGGLSGPAIRPLAVRMVYEVSQSVGIPRLGMGGITNWMDALEFILAGATAVQLGTINYTEPCAALHVIEGLETYCREQGTTIPALVGAFRPHAVSPVTEPASHQAGS</sequence>
<dbReference type="InterPro" id="IPR005720">
    <property type="entry name" value="Dihydroorotate_DH_cat"/>
</dbReference>
<name>A0ABX8B2Z0_9BACT</name>
<evidence type="ECO:0000256" key="8">
    <source>
        <dbReference type="ARBA" id="ARBA00023002"/>
    </source>
</evidence>
<dbReference type="Pfam" id="PF01180">
    <property type="entry name" value="DHO_dh"/>
    <property type="match status" value="1"/>
</dbReference>
<comment type="function">
    <text evidence="9">Catalyzes the conversion of dihydroorotate to orotate.</text>
</comment>
<feature type="binding site" evidence="9">
    <location>
        <position position="180"/>
    </location>
    <ligand>
        <name>FMN</name>
        <dbReference type="ChEBI" id="CHEBI:58210"/>
    </ligand>
</feature>
<evidence type="ECO:0000256" key="9">
    <source>
        <dbReference type="HAMAP-Rule" id="MF_00224"/>
    </source>
</evidence>
<keyword evidence="6 9" id="KW-0288">FMN</keyword>
<protein>
    <recommendedName>
        <fullName evidence="9">Dihydroorotate dehydrogenase</fullName>
        <shortName evidence="9">DHOD</shortName>
        <shortName evidence="9">DHODase</shortName>
        <shortName evidence="9">DHOdehase</shortName>
        <ecNumber evidence="9">1.3.-.-</ecNumber>
    </recommendedName>
</protein>
<feature type="binding site" evidence="9">
    <location>
        <begin position="258"/>
        <end position="259"/>
    </location>
    <ligand>
        <name>FMN</name>
        <dbReference type="ChEBI" id="CHEBI:58210"/>
    </ligand>
</feature>
<evidence type="ECO:0000256" key="1">
    <source>
        <dbReference type="ARBA" id="ARBA00004496"/>
    </source>
</evidence>
<proteinExistence type="inferred from homology"/>
<feature type="binding site" evidence="9">
    <location>
        <position position="206"/>
    </location>
    <ligand>
        <name>FMN</name>
        <dbReference type="ChEBI" id="CHEBI:58210"/>
    </ligand>
</feature>
<feature type="active site" description="Nucleophile" evidence="9">
    <location>
        <position position="145"/>
    </location>
</feature>
<dbReference type="SUPFAM" id="SSF51395">
    <property type="entry name" value="FMN-linked oxidoreductases"/>
    <property type="match status" value="1"/>
</dbReference>
<feature type="binding site" evidence="9">
    <location>
        <begin position="60"/>
        <end position="61"/>
    </location>
    <ligand>
        <name>FMN</name>
        <dbReference type="ChEBI" id="CHEBI:58210"/>
    </ligand>
</feature>
<feature type="binding site" evidence="9">
    <location>
        <position position="142"/>
    </location>
    <ligand>
        <name>substrate</name>
    </ligand>
</feature>
<dbReference type="EMBL" id="CP072643">
    <property type="protein sequence ID" value="QUV95368.1"/>
    <property type="molecule type" value="Genomic_DNA"/>
</dbReference>
<keyword evidence="12" id="KW-1185">Reference proteome</keyword>
<feature type="binding site" evidence="9">
    <location>
        <begin position="280"/>
        <end position="281"/>
    </location>
    <ligand>
        <name>FMN</name>
        <dbReference type="ChEBI" id="CHEBI:58210"/>
    </ligand>
</feature>
<dbReference type="PANTHER" id="PTHR48109">
    <property type="entry name" value="DIHYDROOROTATE DEHYDROGENASE (QUINONE), MITOCHONDRIAL-RELATED"/>
    <property type="match status" value="1"/>
</dbReference>
<dbReference type="PANTHER" id="PTHR48109:SF1">
    <property type="entry name" value="DIHYDROOROTATE DEHYDROGENASE (FUMARATE)"/>
    <property type="match status" value="1"/>
</dbReference>
<evidence type="ECO:0000313" key="11">
    <source>
        <dbReference type="EMBL" id="QUV95368.1"/>
    </source>
</evidence>
<comment type="catalytic activity">
    <reaction evidence="9">
        <text>(S)-dihydroorotate + A = orotate + AH2</text>
        <dbReference type="Rhea" id="RHEA:18073"/>
        <dbReference type="ChEBI" id="CHEBI:13193"/>
        <dbReference type="ChEBI" id="CHEBI:17499"/>
        <dbReference type="ChEBI" id="CHEBI:30839"/>
        <dbReference type="ChEBI" id="CHEBI:30864"/>
    </reaction>
</comment>
<dbReference type="InterPro" id="IPR033888">
    <property type="entry name" value="DHOD_1B"/>
</dbReference>
<comment type="pathway">
    <text evidence="2 9">Pyrimidine metabolism; UMP biosynthesis via de novo pathway.</text>
</comment>
<evidence type="ECO:0000256" key="4">
    <source>
        <dbReference type="ARBA" id="ARBA00022490"/>
    </source>
</evidence>
<gene>
    <name evidence="9" type="primary">pyrD</name>
    <name evidence="11" type="ORF">J8C05_15280</name>
</gene>
<feature type="binding site" evidence="9">
    <location>
        <position position="36"/>
    </location>
    <ligand>
        <name>FMN</name>
        <dbReference type="ChEBI" id="CHEBI:58210"/>
    </ligand>
</feature>
<feature type="binding site" evidence="9">
    <location>
        <position position="114"/>
    </location>
    <ligand>
        <name>FMN</name>
        <dbReference type="ChEBI" id="CHEBI:58210"/>
    </ligand>
</feature>
<feature type="binding site" evidence="9">
    <location>
        <position position="142"/>
    </location>
    <ligand>
        <name>FMN</name>
        <dbReference type="ChEBI" id="CHEBI:58210"/>
    </ligand>
</feature>
<dbReference type="InterPro" id="IPR024920">
    <property type="entry name" value="Dihydroorotate_DH_1"/>
</dbReference>
<keyword evidence="8 9" id="KW-0560">Oxidoreductase</keyword>
<keyword evidence="4 9" id="KW-0963">Cytoplasm</keyword>
<feature type="binding site" evidence="9">
    <location>
        <begin position="207"/>
        <end position="208"/>
    </location>
    <ligand>
        <name>substrate</name>
    </ligand>
</feature>
<keyword evidence="5 9" id="KW-0285">Flavoprotein</keyword>
<comment type="subcellular location">
    <subcellularLocation>
        <location evidence="1 9">Cytoplasm</location>
    </subcellularLocation>
</comment>
<feature type="binding site" evidence="9">
    <location>
        <position position="60"/>
    </location>
    <ligand>
        <name>substrate</name>
    </ligand>
</feature>
<evidence type="ECO:0000313" key="12">
    <source>
        <dbReference type="Proteomes" id="UP000677668"/>
    </source>
</evidence>
<comment type="similarity">
    <text evidence="3 9">Belongs to the dihydroorotate dehydrogenase family. Type 1 subfamily.</text>
</comment>
<evidence type="ECO:0000256" key="6">
    <source>
        <dbReference type="ARBA" id="ARBA00022643"/>
    </source>
</evidence>
<keyword evidence="7 9" id="KW-0665">Pyrimidine biosynthesis</keyword>
<evidence type="ECO:0000259" key="10">
    <source>
        <dbReference type="Pfam" id="PF01180"/>
    </source>
</evidence>
<accession>A0ABX8B2Z0</accession>
<comment type="cofactor">
    <cofactor evidence="9">
        <name>FMN</name>
        <dbReference type="ChEBI" id="CHEBI:58210"/>
    </cofactor>
    <text evidence="9">Binds 1 FMN per subunit.</text>
</comment>
<feature type="domain" description="Dihydroorotate dehydrogenase catalytic" evidence="10">
    <location>
        <begin position="19"/>
        <end position="298"/>
    </location>
</feature>
<dbReference type="InterPro" id="IPR013785">
    <property type="entry name" value="Aldolase_TIM"/>
</dbReference>
<feature type="binding site" evidence="9">
    <location>
        <position position="232"/>
    </location>
    <ligand>
        <name>FMN</name>
        <dbReference type="ChEBI" id="CHEBI:58210"/>
    </ligand>
</feature>
<dbReference type="NCBIfam" id="TIGR01037">
    <property type="entry name" value="pyrD_sub1_fam"/>
    <property type="match status" value="1"/>
</dbReference>
<evidence type="ECO:0000256" key="2">
    <source>
        <dbReference type="ARBA" id="ARBA00004725"/>
    </source>
</evidence>
<reference evidence="11 12" key="1">
    <citation type="submission" date="2021-03" db="EMBL/GenBank/DDBJ databases">
        <title>Genomic and phenotypic characterization of Chloracidobacterium isolates provides evidence for multiple species.</title>
        <authorList>
            <person name="Saini M.K."/>
            <person name="Costas A.M.G."/>
            <person name="Tank M."/>
            <person name="Bryant D.A."/>
        </authorList>
    </citation>
    <scope>NUCLEOTIDE SEQUENCE [LARGE SCALE GENOMIC DNA]</scope>
    <source>
        <strain evidence="11 12">N</strain>
    </source>
</reference>
<dbReference type="EC" id="1.3.-.-" evidence="9"/>
<feature type="binding site" evidence="9">
    <location>
        <begin position="84"/>
        <end position="88"/>
    </location>
    <ligand>
        <name>substrate</name>
    </ligand>
</feature>
<dbReference type="GO" id="GO:0004589">
    <property type="term" value="F:dihydroorotate dehydrogenase (NAD+) activity"/>
    <property type="evidence" value="ECO:0007669"/>
    <property type="project" value="UniProtKB-EC"/>
</dbReference>
<dbReference type="NCBIfam" id="NF005574">
    <property type="entry name" value="PRK07259.1"/>
    <property type="match status" value="1"/>
</dbReference>
<dbReference type="HAMAP" id="MF_00224">
    <property type="entry name" value="DHO_dh_type1"/>
    <property type="match status" value="1"/>
</dbReference>
<evidence type="ECO:0000256" key="3">
    <source>
        <dbReference type="ARBA" id="ARBA00008008"/>
    </source>
</evidence>
<dbReference type="InterPro" id="IPR050074">
    <property type="entry name" value="DHO_dehydrogenase"/>
</dbReference>
<dbReference type="RefSeq" id="WP_211423596.1">
    <property type="nucleotide sequence ID" value="NZ_CP072643.1"/>
</dbReference>
<dbReference type="PIRSF" id="PIRSF000164">
    <property type="entry name" value="DHO_oxidase"/>
    <property type="match status" value="1"/>
</dbReference>
<dbReference type="CDD" id="cd04740">
    <property type="entry name" value="DHOD_1B_like"/>
    <property type="match status" value="1"/>
</dbReference>
<dbReference type="Proteomes" id="UP000677668">
    <property type="component" value="Chromosome 2"/>
</dbReference>